<evidence type="ECO:0000256" key="1">
    <source>
        <dbReference type="SAM" id="MobiDB-lite"/>
    </source>
</evidence>
<proteinExistence type="predicted"/>
<feature type="region of interest" description="Disordered" evidence="1">
    <location>
        <begin position="135"/>
        <end position="171"/>
    </location>
</feature>
<dbReference type="EMBL" id="NHZQ01000305">
    <property type="protein sequence ID" value="PSK43736.1"/>
    <property type="molecule type" value="Genomic_DNA"/>
</dbReference>
<evidence type="ECO:0000256" key="2">
    <source>
        <dbReference type="SAM" id="Phobius"/>
    </source>
</evidence>
<evidence type="ECO:0000313" key="4">
    <source>
        <dbReference type="Proteomes" id="UP000243723"/>
    </source>
</evidence>
<dbReference type="AlphaFoldDB" id="A0A2P7Z699"/>
<keyword evidence="2" id="KW-1133">Transmembrane helix</keyword>
<name>A0A2P7Z699_9PEZI</name>
<keyword evidence="2" id="KW-0472">Membrane</keyword>
<gene>
    <name evidence="3" type="ORF">B9Z65_7250</name>
</gene>
<feature type="region of interest" description="Disordered" evidence="1">
    <location>
        <begin position="1"/>
        <end position="74"/>
    </location>
</feature>
<feature type="compositionally biased region" description="Gly residues" evidence="1">
    <location>
        <begin position="157"/>
        <end position="167"/>
    </location>
</feature>
<sequence length="231" mass="25234">MTTTAPSTSTNFNPKASTKDATLSANPPSHTTARAPSPSPRKRRHHSPDPLQRVDTSTLSTFSTTPASSSESDTLWTRTVRNPIAFVSFLFSLSYVDWRERAWRVAQRGQSGGLAESLWGWLSVWNWGEARPWQDERDSTWGVGGADGAGEGRRGEGGAGRAGGGTAMEGEAEYGRQGSWPIRKKLRKMAKLEVGDALEMRGLFTALVLAGLVGVVIGMWLVGRWAWRWMG</sequence>
<keyword evidence="4" id="KW-1185">Reference proteome</keyword>
<dbReference type="GO" id="GO:0003743">
    <property type="term" value="F:translation initiation factor activity"/>
    <property type="evidence" value="ECO:0007669"/>
    <property type="project" value="UniProtKB-KW"/>
</dbReference>
<evidence type="ECO:0000313" key="3">
    <source>
        <dbReference type="EMBL" id="PSK43736.1"/>
    </source>
</evidence>
<feature type="transmembrane region" description="Helical" evidence="2">
    <location>
        <begin position="203"/>
        <end position="227"/>
    </location>
</feature>
<accession>A0A2P7Z699</accession>
<feature type="compositionally biased region" description="Polar residues" evidence="1">
    <location>
        <begin position="1"/>
        <end position="32"/>
    </location>
</feature>
<protein>
    <submittedName>
        <fullName evidence="3">Transcription initiation factor IIF subunit alpha</fullName>
    </submittedName>
</protein>
<dbReference type="OrthoDB" id="4156595at2759"/>
<dbReference type="Proteomes" id="UP000243723">
    <property type="component" value="Unassembled WGS sequence"/>
</dbReference>
<keyword evidence="2" id="KW-0812">Transmembrane</keyword>
<keyword evidence="3" id="KW-0648">Protein biosynthesis</keyword>
<keyword evidence="3" id="KW-0396">Initiation factor</keyword>
<comment type="caution">
    <text evidence="3">The sequence shown here is derived from an EMBL/GenBank/DDBJ whole genome shotgun (WGS) entry which is preliminary data.</text>
</comment>
<reference evidence="3 4" key="1">
    <citation type="submission" date="2017-05" db="EMBL/GenBank/DDBJ databases">
        <title>Draft genome sequence of Elsinoe australis.</title>
        <authorList>
            <person name="Cheng Q."/>
        </authorList>
    </citation>
    <scope>NUCLEOTIDE SEQUENCE [LARGE SCALE GENOMIC DNA]</scope>
    <source>
        <strain evidence="3 4">NL1</strain>
    </source>
</reference>
<organism evidence="3 4">
    <name type="scientific">Elsinoe australis</name>
    <dbReference type="NCBI Taxonomy" id="40998"/>
    <lineage>
        <taxon>Eukaryota</taxon>
        <taxon>Fungi</taxon>
        <taxon>Dikarya</taxon>
        <taxon>Ascomycota</taxon>
        <taxon>Pezizomycotina</taxon>
        <taxon>Dothideomycetes</taxon>
        <taxon>Dothideomycetidae</taxon>
        <taxon>Myriangiales</taxon>
        <taxon>Elsinoaceae</taxon>
        <taxon>Elsinoe</taxon>
    </lineage>
</organism>
<feature type="compositionally biased region" description="Polar residues" evidence="1">
    <location>
        <begin position="54"/>
        <end position="74"/>
    </location>
</feature>